<dbReference type="InterPro" id="IPR002575">
    <property type="entry name" value="Aminoglycoside_PTrfase"/>
</dbReference>
<name>A0ABV6UM31_9ACTN</name>
<dbReference type="InterPro" id="IPR052077">
    <property type="entry name" value="CcrZ_PhaseVar_Mediator"/>
</dbReference>
<dbReference type="SUPFAM" id="SSF56112">
    <property type="entry name" value="Protein kinase-like (PK-like)"/>
    <property type="match status" value="1"/>
</dbReference>
<sequence>MAGGSRSASALKARSLTELSLGQFSYAMERLSAKGRPVGSGYHHLNLSLRVPRRGYRMLRYDTVKVRRRVPAIDLVERVWEDEGQLLQLLRSWPGGLPVGVPLLLHHSHDGVSVHSYVPGTSLADRYPEGSHLPVRVVERILRLFAELTETAAKELPEPSSGRPFAVNSSAFLRERVEFAQRTLADRNAGRFGDLFTSLGVGPWAMEKFGEWLPALTDRPFALLHTDLHRGNVIVDRRTRVTVLDWEHASYGDPLYELATHLCRTRYPRQQEVEVIRRWEEVVGDRSPASVKGLAEDLRHFIDYERAQSFYPNTIRAALAYSADPTPRTLAAGGRWLHRTLREAADPLRLKRVSSEEECRAELLRWYEGDGRAG</sequence>
<gene>
    <name evidence="2" type="ORF">ACEZDJ_14545</name>
</gene>
<keyword evidence="3" id="KW-1185">Reference proteome</keyword>
<comment type="caution">
    <text evidence="2">The sequence shown here is derived from an EMBL/GenBank/DDBJ whole genome shotgun (WGS) entry which is preliminary data.</text>
</comment>
<evidence type="ECO:0000313" key="2">
    <source>
        <dbReference type="EMBL" id="MFC1402504.1"/>
    </source>
</evidence>
<feature type="domain" description="Aminoglycoside phosphotransferase" evidence="1">
    <location>
        <begin position="66"/>
        <end position="282"/>
    </location>
</feature>
<dbReference type="PANTHER" id="PTHR40086:SF1">
    <property type="entry name" value="CELL CYCLE REGULATOR CCRZ"/>
    <property type="match status" value="1"/>
</dbReference>
<dbReference type="RefSeq" id="WP_084713523.1">
    <property type="nucleotide sequence ID" value="NZ_JBHEZZ010000006.1"/>
</dbReference>
<proteinExistence type="predicted"/>
<protein>
    <submittedName>
        <fullName evidence="2">Phosphotransferase family protein</fullName>
    </submittedName>
</protein>
<dbReference type="InterPro" id="IPR011009">
    <property type="entry name" value="Kinase-like_dom_sf"/>
</dbReference>
<dbReference type="Proteomes" id="UP001592528">
    <property type="component" value="Unassembled WGS sequence"/>
</dbReference>
<accession>A0ABV6UM31</accession>
<dbReference type="EMBL" id="JBHEZZ010000006">
    <property type="protein sequence ID" value="MFC1402504.1"/>
    <property type="molecule type" value="Genomic_DNA"/>
</dbReference>
<evidence type="ECO:0000313" key="3">
    <source>
        <dbReference type="Proteomes" id="UP001592528"/>
    </source>
</evidence>
<evidence type="ECO:0000259" key="1">
    <source>
        <dbReference type="Pfam" id="PF01636"/>
    </source>
</evidence>
<dbReference type="Pfam" id="PF01636">
    <property type="entry name" value="APH"/>
    <property type="match status" value="1"/>
</dbReference>
<dbReference type="PANTHER" id="PTHR40086">
    <property type="entry name" value="PHOSPHOTRANSFERASE YTMP-RELATED"/>
    <property type="match status" value="1"/>
</dbReference>
<reference evidence="2 3" key="1">
    <citation type="submission" date="2024-09" db="EMBL/GenBank/DDBJ databases">
        <authorList>
            <person name="Lee S.D."/>
        </authorList>
    </citation>
    <scope>NUCLEOTIDE SEQUENCE [LARGE SCALE GENOMIC DNA]</scope>
    <source>
        <strain evidence="2 3">N1-5</strain>
    </source>
</reference>
<organism evidence="2 3">
    <name type="scientific">Streptacidiphilus cavernicola</name>
    <dbReference type="NCBI Taxonomy" id="3342716"/>
    <lineage>
        <taxon>Bacteria</taxon>
        <taxon>Bacillati</taxon>
        <taxon>Actinomycetota</taxon>
        <taxon>Actinomycetes</taxon>
        <taxon>Kitasatosporales</taxon>
        <taxon>Streptomycetaceae</taxon>
        <taxon>Streptacidiphilus</taxon>
    </lineage>
</organism>
<dbReference type="Gene3D" id="3.90.1200.10">
    <property type="match status" value="1"/>
</dbReference>